<dbReference type="GO" id="GO:0061522">
    <property type="term" value="F:1,4-dihydroxy-2-naphthoyl-CoA thioesterase activity"/>
    <property type="evidence" value="ECO:0007669"/>
    <property type="project" value="TreeGrafter"/>
</dbReference>
<evidence type="ECO:0000313" key="4">
    <source>
        <dbReference type="EMBL" id="MDR7280217.1"/>
    </source>
</evidence>
<dbReference type="GO" id="GO:0005829">
    <property type="term" value="C:cytosol"/>
    <property type="evidence" value="ECO:0007669"/>
    <property type="project" value="TreeGrafter"/>
</dbReference>
<name>A0AAE3YWS5_9ACTN</name>
<dbReference type="CDD" id="cd03443">
    <property type="entry name" value="PaaI_thioesterase"/>
    <property type="match status" value="1"/>
</dbReference>
<feature type="domain" description="Thioesterase" evidence="3">
    <location>
        <begin position="43"/>
        <end position="122"/>
    </location>
</feature>
<dbReference type="NCBIfam" id="TIGR00369">
    <property type="entry name" value="unchar_dom_1"/>
    <property type="match status" value="1"/>
</dbReference>
<protein>
    <submittedName>
        <fullName evidence="4">Uncharacterized protein (TIGR00369 family)</fullName>
    </submittedName>
</protein>
<evidence type="ECO:0000259" key="3">
    <source>
        <dbReference type="Pfam" id="PF03061"/>
    </source>
</evidence>
<dbReference type="PANTHER" id="PTHR43240">
    <property type="entry name" value="1,4-DIHYDROXY-2-NAPHTHOYL-COA THIOESTERASE 1"/>
    <property type="match status" value="1"/>
</dbReference>
<dbReference type="SUPFAM" id="SSF54637">
    <property type="entry name" value="Thioesterase/thiol ester dehydrase-isomerase"/>
    <property type="match status" value="1"/>
</dbReference>
<sequence length="133" mass="13785">MVDLVDASPGPGDLVRLMGITIGEVTAERVTGTMRVEGNTQPYGLLHGGASCVLAETLGSLGAGAHGRTVGRPIAMGVDINATHHKAVREGVVVGVASPVFRGVSIATYEIIITDQSGDRVCTARITCHLRRP</sequence>
<proteinExistence type="inferred from homology"/>
<comment type="caution">
    <text evidence="4">The sequence shown here is derived from an EMBL/GenBank/DDBJ whole genome shotgun (WGS) entry which is preliminary data.</text>
</comment>
<reference evidence="4" key="1">
    <citation type="submission" date="2023-07" db="EMBL/GenBank/DDBJ databases">
        <title>Sequencing the genomes of 1000 actinobacteria strains.</title>
        <authorList>
            <person name="Klenk H.-P."/>
        </authorList>
    </citation>
    <scope>NUCLEOTIDE SEQUENCE</scope>
    <source>
        <strain evidence="4">DSM 44707</strain>
    </source>
</reference>
<gene>
    <name evidence="4" type="ORF">J2S41_006995</name>
</gene>
<evidence type="ECO:0000256" key="2">
    <source>
        <dbReference type="ARBA" id="ARBA00022801"/>
    </source>
</evidence>
<dbReference type="RefSeq" id="WP_310374454.1">
    <property type="nucleotide sequence ID" value="NZ_JAVDYB010000001.1"/>
</dbReference>
<dbReference type="Gene3D" id="3.10.129.10">
    <property type="entry name" value="Hotdog Thioesterase"/>
    <property type="match status" value="1"/>
</dbReference>
<dbReference type="InterPro" id="IPR006683">
    <property type="entry name" value="Thioestr_dom"/>
</dbReference>
<keyword evidence="5" id="KW-1185">Reference proteome</keyword>
<organism evidence="4 5">
    <name type="scientific">Catenuloplanes atrovinosus</name>
    <dbReference type="NCBI Taxonomy" id="137266"/>
    <lineage>
        <taxon>Bacteria</taxon>
        <taxon>Bacillati</taxon>
        <taxon>Actinomycetota</taxon>
        <taxon>Actinomycetes</taxon>
        <taxon>Micromonosporales</taxon>
        <taxon>Micromonosporaceae</taxon>
        <taxon>Catenuloplanes</taxon>
    </lineage>
</organism>
<dbReference type="AlphaFoldDB" id="A0AAE3YWS5"/>
<comment type="similarity">
    <text evidence="1">Belongs to the thioesterase PaaI family.</text>
</comment>
<dbReference type="Pfam" id="PF03061">
    <property type="entry name" value="4HBT"/>
    <property type="match status" value="1"/>
</dbReference>
<dbReference type="EMBL" id="JAVDYB010000001">
    <property type="protein sequence ID" value="MDR7280217.1"/>
    <property type="molecule type" value="Genomic_DNA"/>
</dbReference>
<evidence type="ECO:0000313" key="5">
    <source>
        <dbReference type="Proteomes" id="UP001183643"/>
    </source>
</evidence>
<dbReference type="InterPro" id="IPR029069">
    <property type="entry name" value="HotDog_dom_sf"/>
</dbReference>
<dbReference type="Proteomes" id="UP001183643">
    <property type="component" value="Unassembled WGS sequence"/>
</dbReference>
<dbReference type="InterPro" id="IPR003736">
    <property type="entry name" value="PAAI_dom"/>
</dbReference>
<accession>A0AAE3YWS5</accession>
<keyword evidence="2" id="KW-0378">Hydrolase</keyword>
<evidence type="ECO:0000256" key="1">
    <source>
        <dbReference type="ARBA" id="ARBA00008324"/>
    </source>
</evidence>
<dbReference type="PANTHER" id="PTHR43240:SF5">
    <property type="entry name" value="1,4-DIHYDROXY-2-NAPHTHOYL-COA THIOESTERASE 1"/>
    <property type="match status" value="1"/>
</dbReference>